<dbReference type="EMBL" id="JBHTOD010000002">
    <property type="protein sequence ID" value="MFD1454750.1"/>
    <property type="molecule type" value="Genomic_DNA"/>
</dbReference>
<name>A0ABW4D206_9LACO</name>
<evidence type="ECO:0000313" key="2">
    <source>
        <dbReference type="Proteomes" id="UP001597189"/>
    </source>
</evidence>
<gene>
    <name evidence="1" type="ORF">ACFQ44_03505</name>
</gene>
<dbReference type="Proteomes" id="UP001597189">
    <property type="component" value="Unassembled WGS sequence"/>
</dbReference>
<organism evidence="1 2">
    <name type="scientific">Levilactobacillus lanxiensis</name>
    <dbReference type="NCBI Taxonomy" id="2799568"/>
    <lineage>
        <taxon>Bacteria</taxon>
        <taxon>Bacillati</taxon>
        <taxon>Bacillota</taxon>
        <taxon>Bacilli</taxon>
        <taxon>Lactobacillales</taxon>
        <taxon>Lactobacillaceae</taxon>
        <taxon>Levilactobacillus</taxon>
    </lineage>
</organism>
<reference evidence="2" key="1">
    <citation type="journal article" date="2019" name="Int. J. Syst. Evol. Microbiol.">
        <title>The Global Catalogue of Microorganisms (GCM) 10K type strain sequencing project: providing services to taxonomists for standard genome sequencing and annotation.</title>
        <authorList>
            <consortium name="The Broad Institute Genomics Platform"/>
            <consortium name="The Broad Institute Genome Sequencing Center for Infectious Disease"/>
            <person name="Wu L."/>
            <person name="Ma J."/>
        </authorList>
    </citation>
    <scope>NUCLEOTIDE SEQUENCE [LARGE SCALE GENOMIC DNA]</scope>
    <source>
        <strain evidence="2">CCM 8979</strain>
    </source>
</reference>
<sequence>MNLKHVISSLLTAVILLAVFSGMSWYAMGKRTTTHQSSSPVGVISTPQTRAFSVSVK</sequence>
<keyword evidence="2" id="KW-1185">Reference proteome</keyword>
<evidence type="ECO:0000313" key="1">
    <source>
        <dbReference type="EMBL" id="MFD1454750.1"/>
    </source>
</evidence>
<comment type="caution">
    <text evidence="1">The sequence shown here is derived from an EMBL/GenBank/DDBJ whole genome shotgun (WGS) entry which is preliminary data.</text>
</comment>
<dbReference type="RefSeq" id="WP_203643026.1">
    <property type="nucleotide sequence ID" value="NZ_BOLN01000002.1"/>
</dbReference>
<proteinExistence type="predicted"/>
<accession>A0ABW4D206</accession>
<protein>
    <submittedName>
        <fullName evidence="1">Uncharacterized protein</fullName>
    </submittedName>
</protein>